<evidence type="ECO:0000313" key="9">
    <source>
        <dbReference type="Proteomes" id="UP000317650"/>
    </source>
</evidence>
<keyword evidence="4" id="KW-0238">DNA-binding</keyword>
<keyword evidence="9" id="KW-1185">Reference proteome</keyword>
<feature type="compositionally biased region" description="Basic and acidic residues" evidence="7">
    <location>
        <begin position="54"/>
        <end position="63"/>
    </location>
</feature>
<dbReference type="PANTHER" id="PTHR47997">
    <property type="entry name" value="MYB DOMAIN PROTEIN 55"/>
    <property type="match status" value="1"/>
</dbReference>
<gene>
    <name evidence="8" type="ORF">C4D60_Mb05t15700</name>
</gene>
<dbReference type="Proteomes" id="UP000317650">
    <property type="component" value="Chromosome 5"/>
</dbReference>
<keyword evidence="5" id="KW-0804">Transcription</keyword>
<accession>A0A4S8JWE9</accession>
<dbReference type="InterPro" id="IPR051953">
    <property type="entry name" value="Plant_SW-associated_TFs"/>
</dbReference>
<evidence type="ECO:0000256" key="1">
    <source>
        <dbReference type="ARBA" id="ARBA00004123"/>
    </source>
</evidence>
<evidence type="ECO:0000313" key="8">
    <source>
        <dbReference type="EMBL" id="THU66586.1"/>
    </source>
</evidence>
<sequence length="99" mass="11371">MRMSPTREQSERQTMSDNERESCNQRPEVLDPRLSIASRKCEKPRATYKKKGLRSPEEDEKLKSHINRHGHGSWSSLPAKAGECLRFRGKGSRRGGSFQ</sequence>
<dbReference type="EMBL" id="PYDT01000003">
    <property type="protein sequence ID" value="THU66586.1"/>
    <property type="molecule type" value="Genomic_DNA"/>
</dbReference>
<keyword evidence="3" id="KW-0805">Transcription regulation</keyword>
<dbReference type="InterPro" id="IPR001005">
    <property type="entry name" value="SANT/Myb"/>
</dbReference>
<evidence type="ECO:0000256" key="6">
    <source>
        <dbReference type="ARBA" id="ARBA00023242"/>
    </source>
</evidence>
<protein>
    <submittedName>
        <fullName evidence="8">Uncharacterized protein</fullName>
    </submittedName>
</protein>
<dbReference type="PANTHER" id="PTHR47997:SF75">
    <property type="entry name" value="MYB DOMAIN PROTEIN 55"/>
    <property type="match status" value="1"/>
</dbReference>
<comment type="caution">
    <text evidence="8">The sequence shown here is derived from an EMBL/GenBank/DDBJ whole genome shotgun (WGS) entry which is preliminary data.</text>
</comment>
<dbReference type="GO" id="GO:0005634">
    <property type="term" value="C:nucleus"/>
    <property type="evidence" value="ECO:0007669"/>
    <property type="project" value="UniProtKB-SubCell"/>
</dbReference>
<evidence type="ECO:0000256" key="5">
    <source>
        <dbReference type="ARBA" id="ARBA00023163"/>
    </source>
</evidence>
<dbReference type="GO" id="GO:0003677">
    <property type="term" value="F:DNA binding"/>
    <property type="evidence" value="ECO:0007669"/>
    <property type="project" value="UniProtKB-KW"/>
</dbReference>
<evidence type="ECO:0000256" key="3">
    <source>
        <dbReference type="ARBA" id="ARBA00023015"/>
    </source>
</evidence>
<name>A0A4S8JWE9_MUSBA</name>
<evidence type="ECO:0000256" key="2">
    <source>
        <dbReference type="ARBA" id="ARBA00022737"/>
    </source>
</evidence>
<reference evidence="8 9" key="1">
    <citation type="journal article" date="2019" name="Nat. Plants">
        <title>Genome sequencing of Musa balbisiana reveals subgenome evolution and function divergence in polyploid bananas.</title>
        <authorList>
            <person name="Yao X."/>
        </authorList>
    </citation>
    <scope>NUCLEOTIDE SEQUENCE [LARGE SCALE GENOMIC DNA]</scope>
    <source>
        <strain evidence="9">cv. DH-PKW</strain>
        <tissue evidence="8">Leaves</tissue>
    </source>
</reference>
<evidence type="ECO:0000256" key="7">
    <source>
        <dbReference type="SAM" id="MobiDB-lite"/>
    </source>
</evidence>
<keyword evidence="2" id="KW-0677">Repeat</keyword>
<evidence type="ECO:0000256" key="4">
    <source>
        <dbReference type="ARBA" id="ARBA00023125"/>
    </source>
</evidence>
<organism evidence="8 9">
    <name type="scientific">Musa balbisiana</name>
    <name type="common">Banana</name>
    <dbReference type="NCBI Taxonomy" id="52838"/>
    <lineage>
        <taxon>Eukaryota</taxon>
        <taxon>Viridiplantae</taxon>
        <taxon>Streptophyta</taxon>
        <taxon>Embryophyta</taxon>
        <taxon>Tracheophyta</taxon>
        <taxon>Spermatophyta</taxon>
        <taxon>Magnoliopsida</taxon>
        <taxon>Liliopsida</taxon>
        <taxon>Zingiberales</taxon>
        <taxon>Musaceae</taxon>
        <taxon>Musa</taxon>
    </lineage>
</organism>
<feature type="region of interest" description="Disordered" evidence="7">
    <location>
        <begin position="1"/>
        <end position="78"/>
    </location>
</feature>
<dbReference type="STRING" id="52838.A0A4S8JWE9"/>
<dbReference type="CDD" id="cd00167">
    <property type="entry name" value="SANT"/>
    <property type="match status" value="1"/>
</dbReference>
<dbReference type="Gene3D" id="1.10.10.60">
    <property type="entry name" value="Homeodomain-like"/>
    <property type="match status" value="1"/>
</dbReference>
<proteinExistence type="predicted"/>
<dbReference type="AlphaFoldDB" id="A0A4S8JWE9"/>
<comment type="subcellular location">
    <subcellularLocation>
        <location evidence="1">Nucleus</location>
    </subcellularLocation>
</comment>
<feature type="compositionally biased region" description="Basic and acidic residues" evidence="7">
    <location>
        <begin position="17"/>
        <end position="31"/>
    </location>
</feature>
<keyword evidence="6" id="KW-0539">Nucleus</keyword>